<evidence type="ECO:0000259" key="2">
    <source>
        <dbReference type="SMART" id="SM00471"/>
    </source>
</evidence>
<dbReference type="Gene3D" id="1.10.3210.10">
    <property type="entry name" value="Hypothetical protein af1432"/>
    <property type="match status" value="1"/>
</dbReference>
<evidence type="ECO:0000313" key="3">
    <source>
        <dbReference type="EMBL" id="CAG5133782.1"/>
    </source>
</evidence>
<accession>A0A8S4A080</accession>
<evidence type="ECO:0000256" key="1">
    <source>
        <dbReference type="ARBA" id="ARBA00005776"/>
    </source>
</evidence>
<sequence length="385" mass="44642">YGECLEVKNFFVKIGCWPTPSVGNLKIFNDPIHGSIKLNPICLAVIDTPQFQRLRYIKQTGLCYFIYPGAAHNRFEHSLGVCYLAGEFIRTLKTNQPELGIDEKDVFCLELAGLCHDLGHGPFSHVFDAKFIPQVRKTPWKHETASSDMFEYLVQVHGLMKEGGIFRKFGLSETDMDFIKELMAGPSNRGNAEWPYRGREKAKAYLYEIVANKRNCIDVDKWDYIARDCHQLGIKNNFDYTRFIKFARVIEVNGEMQICIRDKELVNLYNMFSTRYVLHKNAYQHKVNCALDIISYKIVSFCKAFNDFLKKCTISESINDMEAYMHLTDNILFKILDTELPEGESQQNREELEEAKILIRRIFSRNLFKCILESQPLRSTLMEGV</sequence>
<keyword evidence="4" id="KW-1185">Reference proteome</keyword>
<reference evidence="3" key="1">
    <citation type="submission" date="2021-04" db="EMBL/GenBank/DDBJ databases">
        <authorList>
            <consortium name="Molecular Ecology Group"/>
        </authorList>
    </citation>
    <scope>NUCLEOTIDE SEQUENCE</scope>
</reference>
<evidence type="ECO:0000313" key="4">
    <source>
        <dbReference type="Proteomes" id="UP000678393"/>
    </source>
</evidence>
<dbReference type="EMBL" id="CAJHNH020006479">
    <property type="protein sequence ID" value="CAG5133782.1"/>
    <property type="molecule type" value="Genomic_DNA"/>
</dbReference>
<dbReference type="GO" id="GO:0006203">
    <property type="term" value="P:dGTP catabolic process"/>
    <property type="evidence" value="ECO:0007669"/>
    <property type="project" value="TreeGrafter"/>
</dbReference>
<dbReference type="SMART" id="SM00471">
    <property type="entry name" value="HDc"/>
    <property type="match status" value="1"/>
</dbReference>
<organism evidence="3 4">
    <name type="scientific">Candidula unifasciata</name>
    <dbReference type="NCBI Taxonomy" id="100452"/>
    <lineage>
        <taxon>Eukaryota</taxon>
        <taxon>Metazoa</taxon>
        <taxon>Spiralia</taxon>
        <taxon>Lophotrochozoa</taxon>
        <taxon>Mollusca</taxon>
        <taxon>Gastropoda</taxon>
        <taxon>Heterobranchia</taxon>
        <taxon>Euthyneura</taxon>
        <taxon>Panpulmonata</taxon>
        <taxon>Eupulmonata</taxon>
        <taxon>Stylommatophora</taxon>
        <taxon>Helicina</taxon>
        <taxon>Helicoidea</taxon>
        <taxon>Geomitridae</taxon>
        <taxon>Candidula</taxon>
    </lineage>
</organism>
<dbReference type="InterPro" id="IPR006674">
    <property type="entry name" value="HD_domain"/>
</dbReference>
<gene>
    <name evidence="3" type="ORF">CUNI_LOCUS19340</name>
</gene>
<protein>
    <recommendedName>
        <fullName evidence="2">HD/PDEase domain-containing protein</fullName>
    </recommendedName>
</protein>
<dbReference type="InterPro" id="IPR003607">
    <property type="entry name" value="HD/PDEase_dom"/>
</dbReference>
<feature type="non-terminal residue" evidence="3">
    <location>
        <position position="1"/>
    </location>
</feature>
<dbReference type="InterPro" id="IPR050135">
    <property type="entry name" value="dGTPase-like"/>
</dbReference>
<dbReference type="SUPFAM" id="SSF109604">
    <property type="entry name" value="HD-domain/PDEase-like"/>
    <property type="match status" value="1"/>
</dbReference>
<dbReference type="PANTHER" id="PTHR11373:SF4">
    <property type="entry name" value="DEOXYNUCLEOSIDE TRIPHOSPHATE TRIPHOSPHOHYDROLASE SAMHD1"/>
    <property type="match status" value="1"/>
</dbReference>
<dbReference type="OrthoDB" id="9991235at2759"/>
<comment type="caution">
    <text evidence="3">The sequence shown here is derived from an EMBL/GenBank/DDBJ whole genome shotgun (WGS) entry which is preliminary data.</text>
</comment>
<dbReference type="Proteomes" id="UP000678393">
    <property type="component" value="Unassembled WGS sequence"/>
</dbReference>
<dbReference type="AlphaFoldDB" id="A0A8S4A080"/>
<feature type="domain" description="HD/PDEase" evidence="2">
    <location>
        <begin position="70"/>
        <end position="234"/>
    </location>
</feature>
<comment type="similarity">
    <text evidence="1">Belongs to the SAMHD1 family.</text>
</comment>
<dbReference type="CDD" id="cd00077">
    <property type="entry name" value="HDc"/>
    <property type="match status" value="1"/>
</dbReference>
<name>A0A8S4A080_9EUPU</name>
<dbReference type="Pfam" id="PF01966">
    <property type="entry name" value="HD"/>
    <property type="match status" value="1"/>
</dbReference>
<feature type="non-terminal residue" evidence="3">
    <location>
        <position position="385"/>
    </location>
</feature>
<dbReference type="PANTHER" id="PTHR11373">
    <property type="entry name" value="DEOXYNUCLEOSIDE TRIPHOSPHATE TRIPHOSPHOHYDROLASE"/>
    <property type="match status" value="1"/>
</dbReference>
<proteinExistence type="inferred from homology"/>
<dbReference type="GO" id="GO:0005634">
    <property type="term" value="C:nucleus"/>
    <property type="evidence" value="ECO:0007669"/>
    <property type="project" value="TreeGrafter"/>
</dbReference>
<dbReference type="GO" id="GO:0008832">
    <property type="term" value="F:dGTPase activity"/>
    <property type="evidence" value="ECO:0007669"/>
    <property type="project" value="TreeGrafter"/>
</dbReference>